<gene>
    <name evidence="5" type="ORF">OdinLCB4_005310</name>
</gene>
<evidence type="ECO:0000313" key="6">
    <source>
        <dbReference type="Proteomes" id="UP000186851"/>
    </source>
</evidence>
<dbReference type="PANTHER" id="PTHR43673">
    <property type="entry name" value="NAD(P)H NITROREDUCTASE YDGI-RELATED"/>
    <property type="match status" value="1"/>
</dbReference>
<evidence type="ECO:0000259" key="3">
    <source>
        <dbReference type="Pfam" id="PF00881"/>
    </source>
</evidence>
<evidence type="ECO:0000259" key="4">
    <source>
        <dbReference type="Pfam" id="PF14512"/>
    </source>
</evidence>
<reference evidence="5" key="2">
    <citation type="journal article" date="2022" name="Nat. Microbiol.">
        <title>A closed Candidatus Odinarchaeum chromosome exposes Asgard archaeal viruses.</title>
        <authorList>
            <person name="Tamarit D."/>
            <person name="Caceres E.F."/>
            <person name="Krupovic M."/>
            <person name="Nijland R."/>
            <person name="Eme L."/>
            <person name="Robinson N.P."/>
            <person name="Ettema T.J.G."/>
        </authorList>
    </citation>
    <scope>NUCLEOTIDE SEQUENCE</scope>
    <source>
        <strain evidence="5">LCB_4</strain>
    </source>
</reference>
<dbReference type="InterPro" id="IPR029479">
    <property type="entry name" value="Nitroreductase"/>
</dbReference>
<feature type="domain" description="Putative nitroreductase TM1586" evidence="4">
    <location>
        <begin position="106"/>
        <end position="172"/>
    </location>
</feature>
<reference evidence="5" key="1">
    <citation type="journal article" date="2017" name="Nature">
        <title>Asgard archaea illuminate the origin of eukaryotic cellular complexity.</title>
        <authorList>
            <person name="Zaremba-Niedzwiedzka K."/>
            <person name="Caceres E.F."/>
            <person name="Saw J.H."/>
            <person name="Backstrom D."/>
            <person name="Juzokaite L."/>
            <person name="Vancaester E."/>
            <person name="Seitz K.W."/>
            <person name="Anantharaman K."/>
            <person name="Starnawski P."/>
            <person name="Kjeldsen K.U."/>
            <person name="Scott M.B."/>
            <person name="Nunoura T."/>
            <person name="Banfield J.F."/>
            <person name="Schramm A."/>
            <person name="Baker B.J."/>
            <person name="Spang A."/>
            <person name="Ettema T.J.G."/>
        </authorList>
    </citation>
    <scope>NUCLEOTIDE SEQUENCE</scope>
    <source>
        <strain evidence="5">LCB_4</strain>
    </source>
</reference>
<dbReference type="Pfam" id="PF00881">
    <property type="entry name" value="Nitroreductase"/>
    <property type="match status" value="1"/>
</dbReference>
<dbReference type="KEGG" id="oyw:OdinLCB4_005310"/>
<dbReference type="InterPro" id="IPR029478">
    <property type="entry name" value="TM1586_NiRdase"/>
</dbReference>
<protein>
    <submittedName>
        <fullName evidence="5">Nitroreductase family protein</fullName>
    </submittedName>
</protein>
<dbReference type="SUPFAM" id="SSF55469">
    <property type="entry name" value="FMN-dependent nitroreductase-like"/>
    <property type="match status" value="1"/>
</dbReference>
<sequence>MNLMELMYNRRSIRRYKPDVLSDDIIYELIKAAVSAPSAGNVQPWEFIIIKDQEIKINLAKAAYNQMFIAEAPVVIVVCANLAAAARAYGERGVNLYCIQDTAAAIENVILYAYSKGIGSCWVGAFSEKTVEKILSLPEFIRPVALIPLGYPAEMPEKPLRKPLNSIIHFDSFKIK</sequence>
<evidence type="ECO:0000256" key="2">
    <source>
        <dbReference type="ARBA" id="ARBA00023002"/>
    </source>
</evidence>
<dbReference type="Pfam" id="PF14512">
    <property type="entry name" value="TM1586_NiRdase"/>
    <property type="match status" value="1"/>
</dbReference>
<comment type="similarity">
    <text evidence="1">Belongs to the nitroreductase family.</text>
</comment>
<organism evidence="5 6">
    <name type="scientific">Odinarchaeota yellowstonii (strain LCB_4)</name>
    <dbReference type="NCBI Taxonomy" id="1841599"/>
    <lineage>
        <taxon>Archaea</taxon>
        <taxon>Promethearchaeati</taxon>
        <taxon>Candidatus Odinarchaeota</taxon>
        <taxon>Candidatus Odinarchaeia</taxon>
        <taxon>Candidatus Odinarchaeales</taxon>
        <taxon>Candidatus Odinarchaeaceae</taxon>
        <taxon>Candidatus Odinarchaeum</taxon>
    </lineage>
</organism>
<proteinExistence type="inferred from homology"/>
<feature type="domain" description="Nitroreductase" evidence="3">
    <location>
        <begin position="9"/>
        <end position="69"/>
    </location>
</feature>
<keyword evidence="2" id="KW-0560">Oxidoreductase</keyword>
<dbReference type="Gene3D" id="3.40.109.10">
    <property type="entry name" value="NADH Oxidase"/>
    <property type="match status" value="1"/>
</dbReference>
<dbReference type="AlphaFoldDB" id="A0AAF0D1K5"/>
<dbReference type="Proteomes" id="UP000186851">
    <property type="component" value="Chromosome"/>
</dbReference>
<evidence type="ECO:0000256" key="1">
    <source>
        <dbReference type="ARBA" id="ARBA00007118"/>
    </source>
</evidence>
<dbReference type="InterPro" id="IPR000415">
    <property type="entry name" value="Nitroreductase-like"/>
</dbReference>
<dbReference type="EMBL" id="CP091871">
    <property type="protein sequence ID" value="WEU39888.1"/>
    <property type="molecule type" value="Genomic_DNA"/>
</dbReference>
<dbReference type="PANTHER" id="PTHR43673:SF10">
    <property type="entry name" value="NADH DEHYDROGENASE_NAD(P)H NITROREDUCTASE XCC3605-RELATED"/>
    <property type="match status" value="1"/>
</dbReference>
<dbReference type="GO" id="GO:0016491">
    <property type="term" value="F:oxidoreductase activity"/>
    <property type="evidence" value="ECO:0007669"/>
    <property type="project" value="UniProtKB-KW"/>
</dbReference>
<name>A0AAF0D1K5_ODILC</name>
<accession>A0AAF0D1K5</accession>
<evidence type="ECO:0000313" key="5">
    <source>
        <dbReference type="EMBL" id="WEU39888.1"/>
    </source>
</evidence>